<feature type="region of interest" description="Disordered" evidence="1">
    <location>
        <begin position="222"/>
        <end position="268"/>
    </location>
</feature>
<comment type="caution">
    <text evidence="2">The sequence shown here is derived from an EMBL/GenBank/DDBJ whole genome shotgun (WGS) entry which is preliminary data.</text>
</comment>
<keyword evidence="3" id="KW-1185">Reference proteome</keyword>
<name>A0A9D4PL95_RHISA</name>
<reference evidence="2" key="1">
    <citation type="journal article" date="2020" name="Cell">
        <title>Large-Scale Comparative Analyses of Tick Genomes Elucidate Their Genetic Diversity and Vector Capacities.</title>
        <authorList>
            <consortium name="Tick Genome and Microbiome Consortium (TIGMIC)"/>
            <person name="Jia N."/>
            <person name="Wang J."/>
            <person name="Shi W."/>
            <person name="Du L."/>
            <person name="Sun Y."/>
            <person name="Zhan W."/>
            <person name="Jiang J.F."/>
            <person name="Wang Q."/>
            <person name="Zhang B."/>
            <person name="Ji P."/>
            <person name="Bell-Sakyi L."/>
            <person name="Cui X.M."/>
            <person name="Yuan T.T."/>
            <person name="Jiang B.G."/>
            <person name="Yang W.F."/>
            <person name="Lam T.T."/>
            <person name="Chang Q.C."/>
            <person name="Ding S.J."/>
            <person name="Wang X.J."/>
            <person name="Zhu J.G."/>
            <person name="Ruan X.D."/>
            <person name="Zhao L."/>
            <person name="Wei J.T."/>
            <person name="Ye R.Z."/>
            <person name="Que T.C."/>
            <person name="Du C.H."/>
            <person name="Zhou Y.H."/>
            <person name="Cheng J.X."/>
            <person name="Dai P.F."/>
            <person name="Guo W.B."/>
            <person name="Han X.H."/>
            <person name="Huang E.J."/>
            <person name="Li L.F."/>
            <person name="Wei W."/>
            <person name="Gao Y.C."/>
            <person name="Liu J.Z."/>
            <person name="Shao H.Z."/>
            <person name="Wang X."/>
            <person name="Wang C.C."/>
            <person name="Yang T.C."/>
            <person name="Huo Q.B."/>
            <person name="Li W."/>
            <person name="Chen H.Y."/>
            <person name="Chen S.E."/>
            <person name="Zhou L.G."/>
            <person name="Ni X.B."/>
            <person name="Tian J.H."/>
            <person name="Sheng Y."/>
            <person name="Liu T."/>
            <person name="Pan Y.S."/>
            <person name="Xia L.Y."/>
            <person name="Li J."/>
            <person name="Zhao F."/>
            <person name="Cao W.C."/>
        </authorList>
    </citation>
    <scope>NUCLEOTIDE SEQUENCE</scope>
    <source>
        <strain evidence="2">Rsan-2018</strain>
    </source>
</reference>
<dbReference type="Proteomes" id="UP000821837">
    <property type="component" value="Unassembled WGS sequence"/>
</dbReference>
<dbReference type="AlphaFoldDB" id="A0A9D4PL95"/>
<accession>A0A9D4PL95</accession>
<gene>
    <name evidence="2" type="ORF">HPB52_011318</name>
</gene>
<proteinExistence type="predicted"/>
<evidence type="ECO:0000313" key="2">
    <source>
        <dbReference type="EMBL" id="KAH7943746.1"/>
    </source>
</evidence>
<protein>
    <submittedName>
        <fullName evidence="2">Uncharacterized protein</fullName>
    </submittedName>
</protein>
<reference evidence="2" key="2">
    <citation type="submission" date="2021-09" db="EMBL/GenBank/DDBJ databases">
        <authorList>
            <person name="Jia N."/>
            <person name="Wang J."/>
            <person name="Shi W."/>
            <person name="Du L."/>
            <person name="Sun Y."/>
            <person name="Zhan W."/>
            <person name="Jiang J."/>
            <person name="Wang Q."/>
            <person name="Zhang B."/>
            <person name="Ji P."/>
            <person name="Sakyi L.B."/>
            <person name="Cui X."/>
            <person name="Yuan T."/>
            <person name="Jiang B."/>
            <person name="Yang W."/>
            <person name="Lam T.T.-Y."/>
            <person name="Chang Q."/>
            <person name="Ding S."/>
            <person name="Wang X."/>
            <person name="Zhu J."/>
            <person name="Ruan X."/>
            <person name="Zhao L."/>
            <person name="Wei J."/>
            <person name="Que T."/>
            <person name="Du C."/>
            <person name="Cheng J."/>
            <person name="Dai P."/>
            <person name="Han X."/>
            <person name="Huang E."/>
            <person name="Gao Y."/>
            <person name="Liu J."/>
            <person name="Shao H."/>
            <person name="Ye R."/>
            <person name="Li L."/>
            <person name="Wei W."/>
            <person name="Wang X."/>
            <person name="Wang C."/>
            <person name="Huo Q."/>
            <person name="Li W."/>
            <person name="Guo W."/>
            <person name="Chen H."/>
            <person name="Chen S."/>
            <person name="Zhou L."/>
            <person name="Zhou L."/>
            <person name="Ni X."/>
            <person name="Tian J."/>
            <person name="Zhou Y."/>
            <person name="Sheng Y."/>
            <person name="Liu T."/>
            <person name="Pan Y."/>
            <person name="Xia L."/>
            <person name="Li J."/>
            <person name="Zhao F."/>
            <person name="Cao W."/>
        </authorList>
    </citation>
    <scope>NUCLEOTIDE SEQUENCE</scope>
    <source>
        <strain evidence="2">Rsan-2018</strain>
        <tissue evidence="2">Larvae</tissue>
    </source>
</reference>
<sequence length="268" mass="29599">MQLDACLAVNGVTAQPIMHDVLLDAFRLSCVICPPCRPPARSPMTTSALRCWPATARRTARYRGPVSSGFPLRQREWYHPARSPPMTATYLPWLRLFPPLVRLTAQWFPRWTTHPTMFRIPRPRFPRPTTLLLPSTNPPRGAFLRRPLPTVHQGRVVSRRSSPVHDTSLTSASTLATLPHDLEADTDNLTPAVRPSLAEVSPSKVSEHDFSPTSKLCASCQRRPALPSTSTAAEARAPYQLRAHLQDAATTTEAPEDDIPAGSPKAAQ</sequence>
<evidence type="ECO:0000313" key="3">
    <source>
        <dbReference type="Proteomes" id="UP000821837"/>
    </source>
</evidence>
<organism evidence="2 3">
    <name type="scientific">Rhipicephalus sanguineus</name>
    <name type="common">Brown dog tick</name>
    <name type="synonym">Ixodes sanguineus</name>
    <dbReference type="NCBI Taxonomy" id="34632"/>
    <lineage>
        <taxon>Eukaryota</taxon>
        <taxon>Metazoa</taxon>
        <taxon>Ecdysozoa</taxon>
        <taxon>Arthropoda</taxon>
        <taxon>Chelicerata</taxon>
        <taxon>Arachnida</taxon>
        <taxon>Acari</taxon>
        <taxon>Parasitiformes</taxon>
        <taxon>Ixodida</taxon>
        <taxon>Ixodoidea</taxon>
        <taxon>Ixodidae</taxon>
        <taxon>Rhipicephalinae</taxon>
        <taxon>Rhipicephalus</taxon>
        <taxon>Rhipicephalus</taxon>
    </lineage>
</organism>
<dbReference type="EMBL" id="JABSTV010001253">
    <property type="protein sequence ID" value="KAH7943746.1"/>
    <property type="molecule type" value="Genomic_DNA"/>
</dbReference>
<evidence type="ECO:0000256" key="1">
    <source>
        <dbReference type="SAM" id="MobiDB-lite"/>
    </source>
</evidence>
<feature type="region of interest" description="Disordered" evidence="1">
    <location>
        <begin position="153"/>
        <end position="172"/>
    </location>
</feature>